<evidence type="ECO:0000259" key="11">
    <source>
        <dbReference type="PROSITE" id="PS50893"/>
    </source>
</evidence>
<dbReference type="SUPFAM" id="SSF90123">
    <property type="entry name" value="ABC transporter transmembrane region"/>
    <property type="match status" value="1"/>
</dbReference>
<evidence type="ECO:0000256" key="6">
    <source>
        <dbReference type="ARBA" id="ARBA00022801"/>
    </source>
</evidence>
<dbReference type="GO" id="GO:0008233">
    <property type="term" value="F:peptidase activity"/>
    <property type="evidence" value="ECO:0007669"/>
    <property type="project" value="InterPro"/>
</dbReference>
<gene>
    <name evidence="14" type="ORF">M5E07_12605</name>
</gene>
<dbReference type="GO" id="GO:0005524">
    <property type="term" value="F:ATP binding"/>
    <property type="evidence" value="ECO:0007669"/>
    <property type="project" value="UniProtKB-KW"/>
</dbReference>
<evidence type="ECO:0000259" key="13">
    <source>
        <dbReference type="PROSITE" id="PS50990"/>
    </source>
</evidence>
<evidence type="ECO:0000256" key="7">
    <source>
        <dbReference type="ARBA" id="ARBA00022840"/>
    </source>
</evidence>
<dbReference type="Gene3D" id="3.90.70.10">
    <property type="entry name" value="Cysteine proteinases"/>
    <property type="match status" value="1"/>
</dbReference>
<keyword evidence="15" id="KW-1185">Reference proteome</keyword>
<dbReference type="Gene3D" id="3.40.50.300">
    <property type="entry name" value="P-loop containing nucleotide triphosphate hydrolases"/>
    <property type="match status" value="1"/>
</dbReference>
<keyword evidence="6" id="KW-0378">Hydrolase</keyword>
<keyword evidence="8 10" id="KW-1133">Transmembrane helix</keyword>
<dbReference type="PANTHER" id="PTHR43394">
    <property type="entry name" value="ATP-DEPENDENT PERMEASE MDL1, MITOCHONDRIAL"/>
    <property type="match status" value="1"/>
</dbReference>
<dbReference type="InterPro" id="IPR011527">
    <property type="entry name" value="ABC1_TM_dom"/>
</dbReference>
<evidence type="ECO:0000259" key="12">
    <source>
        <dbReference type="PROSITE" id="PS50929"/>
    </source>
</evidence>
<evidence type="ECO:0000256" key="5">
    <source>
        <dbReference type="ARBA" id="ARBA00022741"/>
    </source>
</evidence>
<dbReference type="FunFam" id="3.40.50.300:FF:000299">
    <property type="entry name" value="ABC transporter ATP-binding protein/permease"/>
    <property type="match status" value="1"/>
</dbReference>
<accession>A0AAE9LQK6</accession>
<feature type="transmembrane region" description="Helical" evidence="10">
    <location>
        <begin position="375"/>
        <end position="399"/>
    </location>
</feature>
<dbReference type="RefSeq" id="WP_252219661.1">
    <property type="nucleotide sequence ID" value="NZ_CP098732.1"/>
</dbReference>
<dbReference type="AlphaFoldDB" id="A0AAE9LQK6"/>
<dbReference type="PROSITE" id="PS50893">
    <property type="entry name" value="ABC_TRANSPORTER_2"/>
    <property type="match status" value="1"/>
</dbReference>
<keyword evidence="4 10" id="KW-0812">Transmembrane</keyword>
<dbReference type="InterPro" id="IPR027417">
    <property type="entry name" value="P-loop_NTPase"/>
</dbReference>
<dbReference type="Proteomes" id="UP001056716">
    <property type="component" value="Chromosome"/>
</dbReference>
<organism evidence="14 15">
    <name type="scientific">Acinetobacter tibetensis</name>
    <dbReference type="NCBI Taxonomy" id="2943497"/>
    <lineage>
        <taxon>Bacteria</taxon>
        <taxon>Pseudomonadati</taxon>
        <taxon>Pseudomonadota</taxon>
        <taxon>Gammaproteobacteria</taxon>
        <taxon>Moraxellales</taxon>
        <taxon>Moraxellaceae</taxon>
        <taxon>Acinetobacter</taxon>
    </lineage>
</organism>
<evidence type="ECO:0000313" key="14">
    <source>
        <dbReference type="EMBL" id="USE82621.1"/>
    </source>
</evidence>
<protein>
    <submittedName>
        <fullName evidence="14">Type I secretion system permease/ATPase</fullName>
    </submittedName>
</protein>
<dbReference type="CDD" id="cd18587">
    <property type="entry name" value="ABC_6TM_LapB_like"/>
    <property type="match status" value="1"/>
</dbReference>
<evidence type="ECO:0000256" key="9">
    <source>
        <dbReference type="ARBA" id="ARBA00023136"/>
    </source>
</evidence>
<feature type="transmembrane region" description="Helical" evidence="10">
    <location>
        <begin position="191"/>
        <end position="208"/>
    </location>
</feature>
<keyword evidence="9 10" id="KW-0472">Membrane</keyword>
<keyword evidence="3" id="KW-1003">Cell membrane</keyword>
<feature type="domain" description="Peptidase C39" evidence="13">
    <location>
        <begin position="1"/>
        <end position="121"/>
    </location>
</feature>
<dbReference type="KEGG" id="atz:M5E07_12605"/>
<evidence type="ECO:0000256" key="10">
    <source>
        <dbReference type="SAM" id="Phobius"/>
    </source>
</evidence>
<feature type="domain" description="ABC transporter" evidence="11">
    <location>
        <begin position="473"/>
        <end position="710"/>
    </location>
</feature>
<feature type="transmembrane region" description="Helical" evidence="10">
    <location>
        <begin position="291"/>
        <end position="309"/>
    </location>
</feature>
<sequence>MKSIIEHIALVTRLLGSPLPVATLMAQVTHDQNLNVNYPSLVEVLKSHGFENTLSKKALNEIPTLAVPVVIVLQQNEAAVITQIHGSGADRVYELQQIDGLKQRIDHAQLLALYLGYCWFIKPKLASDLRSELPEYHLPKAWFWKVIWRFKAYYSQVILATFIINFLALVSSLYVMNVYDRVIPNKSYETLWVLSIGVILAISFEFAAKMIRGHLTDIAGKKADLIISSAIFRRVMSLDLAERPVSSGSYANNLREFESVREFMTSASLLVLVDLPFLLLFIAVIWMIGGALAMVPLILIPIVMLVGMLSQRPLARYISESMKESSQRQGLAVEAIEGIETLKANNATSWAQQKWDYYTAKTAVSSTKTRDLSNFVVNFSVAIQQLNTVILVIVGTYLIHSPDPNHKITMGALIASVILSGRALAPLAQISSLAIRFQQAKIGLQGLQSIIERKIERHPDRQYISLDQVNGELKFQNVCFKYQTDIPPVLKGLNLNIAPGEKVGILGKIGSGKTTTLKLASGMFEPLEGNVTLDGVDLRQLDPNYLRNQVALLGQAPRLFLGTLRENLDLSRQDGFSTDQELLQALKRFGLDSLIQNHPRGLDMPLGEDGLGLSGGQKQIIALARLTLRSPRVVLLDEPTNGLDQLTERQTLTALHQWCKDKTLLVVTHRTQVLSIVSRVIVIDQGQVVMDGPRDEVLKKLALNEQTKSTTQ</sequence>
<evidence type="ECO:0000313" key="15">
    <source>
        <dbReference type="Proteomes" id="UP001056716"/>
    </source>
</evidence>
<dbReference type="InterPro" id="IPR003439">
    <property type="entry name" value="ABC_transporter-like_ATP-bd"/>
</dbReference>
<feature type="domain" description="ABC transmembrane type-1" evidence="12">
    <location>
        <begin position="157"/>
        <end position="439"/>
    </location>
</feature>
<evidence type="ECO:0000256" key="8">
    <source>
        <dbReference type="ARBA" id="ARBA00022989"/>
    </source>
</evidence>
<reference evidence="14" key="1">
    <citation type="submission" date="2022-06" db="EMBL/GenBank/DDBJ databases">
        <title>Isolation, identification and characterization of iprodione-degrading strains in Lhasa, Tibet.</title>
        <authorList>
            <person name="Pan H."/>
        </authorList>
    </citation>
    <scope>NUCLEOTIDE SEQUENCE</scope>
    <source>
        <strain evidence="14">Y-23</strain>
    </source>
</reference>
<dbReference type="NCBIfam" id="TIGR03375">
    <property type="entry name" value="type_I_sec_LssB"/>
    <property type="match status" value="1"/>
</dbReference>
<name>A0AAE9LQK6_9GAMM</name>
<keyword evidence="5" id="KW-0547">Nucleotide-binding</keyword>
<dbReference type="SUPFAM" id="SSF52540">
    <property type="entry name" value="P-loop containing nucleoside triphosphate hydrolases"/>
    <property type="match status" value="1"/>
</dbReference>
<dbReference type="GO" id="GO:0016887">
    <property type="term" value="F:ATP hydrolysis activity"/>
    <property type="evidence" value="ECO:0007669"/>
    <property type="project" value="InterPro"/>
</dbReference>
<feature type="transmembrane region" description="Helical" evidence="10">
    <location>
        <begin position="157"/>
        <end position="179"/>
    </location>
</feature>
<dbReference type="InterPro" id="IPR017750">
    <property type="entry name" value="ATPase_T1SS"/>
</dbReference>
<dbReference type="GO" id="GO:0005886">
    <property type="term" value="C:plasma membrane"/>
    <property type="evidence" value="ECO:0007669"/>
    <property type="project" value="UniProtKB-SubCell"/>
</dbReference>
<keyword evidence="2" id="KW-0813">Transport</keyword>
<dbReference type="PROSITE" id="PS50990">
    <property type="entry name" value="PEPTIDASE_C39"/>
    <property type="match status" value="1"/>
</dbReference>
<comment type="subcellular location">
    <subcellularLocation>
        <location evidence="1">Cell membrane</location>
        <topology evidence="1">Multi-pass membrane protein</topology>
    </subcellularLocation>
</comment>
<dbReference type="InterPro" id="IPR003593">
    <property type="entry name" value="AAA+_ATPase"/>
</dbReference>
<evidence type="ECO:0000256" key="1">
    <source>
        <dbReference type="ARBA" id="ARBA00004651"/>
    </source>
</evidence>
<dbReference type="InterPro" id="IPR036640">
    <property type="entry name" value="ABC1_TM_sf"/>
</dbReference>
<dbReference type="InterPro" id="IPR005074">
    <property type="entry name" value="Peptidase_C39"/>
</dbReference>
<feature type="transmembrane region" description="Helical" evidence="10">
    <location>
        <begin position="263"/>
        <end position="285"/>
    </location>
</feature>
<feature type="transmembrane region" description="Helical" evidence="10">
    <location>
        <begin position="411"/>
        <end position="435"/>
    </location>
</feature>
<dbReference type="GO" id="GO:0015421">
    <property type="term" value="F:ABC-type oligopeptide transporter activity"/>
    <property type="evidence" value="ECO:0007669"/>
    <property type="project" value="TreeGrafter"/>
</dbReference>
<dbReference type="GO" id="GO:0006508">
    <property type="term" value="P:proteolysis"/>
    <property type="evidence" value="ECO:0007669"/>
    <property type="project" value="InterPro"/>
</dbReference>
<dbReference type="InterPro" id="IPR039421">
    <property type="entry name" value="Type_1_exporter"/>
</dbReference>
<proteinExistence type="predicted"/>
<dbReference type="Gene3D" id="1.20.1560.10">
    <property type="entry name" value="ABC transporter type 1, transmembrane domain"/>
    <property type="match status" value="1"/>
</dbReference>
<dbReference type="PANTHER" id="PTHR43394:SF1">
    <property type="entry name" value="ATP-BINDING CASSETTE SUB-FAMILY B MEMBER 10, MITOCHONDRIAL"/>
    <property type="match status" value="1"/>
</dbReference>
<dbReference type="EMBL" id="CP098732">
    <property type="protein sequence ID" value="USE82621.1"/>
    <property type="molecule type" value="Genomic_DNA"/>
</dbReference>
<dbReference type="SMART" id="SM00382">
    <property type="entry name" value="AAA"/>
    <property type="match status" value="1"/>
</dbReference>
<evidence type="ECO:0000256" key="3">
    <source>
        <dbReference type="ARBA" id="ARBA00022475"/>
    </source>
</evidence>
<keyword evidence="7" id="KW-0067">ATP-binding</keyword>
<evidence type="ECO:0000256" key="4">
    <source>
        <dbReference type="ARBA" id="ARBA00022692"/>
    </source>
</evidence>
<dbReference type="Pfam" id="PF00664">
    <property type="entry name" value="ABC_membrane"/>
    <property type="match status" value="1"/>
</dbReference>
<evidence type="ECO:0000256" key="2">
    <source>
        <dbReference type="ARBA" id="ARBA00022448"/>
    </source>
</evidence>
<dbReference type="Pfam" id="PF00005">
    <property type="entry name" value="ABC_tran"/>
    <property type="match status" value="1"/>
</dbReference>
<dbReference type="PROSITE" id="PS50929">
    <property type="entry name" value="ABC_TM1F"/>
    <property type="match status" value="1"/>
</dbReference>